<sequence>MTIEFAPFIPWSVLVILAVLIALLLGVGLLKRVRGTVLRFVASAAVLAALANPLLLQEEREPLSTIVPVIVDRSQSQEAPGRTAMTDEALKALTDRLSRFARIEPRIIEVKNPPTNDSPSTRLFEALASSITDVPPTRVGGAIMLTDGQVHDIPAIGQSLGFEAPLHALITGKADEFDRRIEVRQAPRFGIVNDPQELTFRVFDDGKKTDAPAEVTVLMNGEEIARLNAVPGVDTPLSFKVPRGGTNVLEFDVAGAPGEVTDINNKAIHLIEGIRENLRVLLVSGSPHAGERAWRNLLKSDASVDLVHFTILRPPEKQDGTPINELSLIAFPTRELFVEKINDFDLIIFDRYQDRKNVLPILYYDYIAEYVKRGGALLIAAGPELASEDSIALTPLSSVIPATPTGEMHEAAFYPRLSKEGERHPVTRGLDGSASEPPAWGRWFRSVDVANPDGETVMTADGGRPLLVLNRSGEGRVAMLLSDQGWLWARGFEGGGPHVSLYRRIAHWLMKEPELEEEALKARAIGRTLEVTRQTIGDKPGPATIRTPSGKTETLDLTETIPGLYRGERRMDEIGLFTVSNGDFSTLVHVGAVDAQEFKAMVSTTEALAPVAAAAKGMVARLDNGNGGIRVPDIVPVSSEVRVTDNRRMLIRLTDETVLKGVNTLPLFAGFAGLAVLLFAVSAMWWREGR</sequence>
<keyword evidence="1" id="KW-1133">Transmembrane helix</keyword>
<keyword evidence="1" id="KW-0472">Membrane</keyword>
<keyword evidence="1" id="KW-0812">Transmembrane</keyword>
<feature type="transmembrane region" description="Helical" evidence="1">
    <location>
        <begin position="6"/>
        <end position="30"/>
    </location>
</feature>
<dbReference type="EMBL" id="JAAKZH010000001">
    <property type="protein sequence ID" value="NGO62600.1"/>
    <property type="molecule type" value="Genomic_DNA"/>
</dbReference>
<accession>A0A6M1S0K5</accession>
<dbReference type="RefSeq" id="WP_163900168.1">
    <property type="nucleotide sequence ID" value="NZ_CP048427.1"/>
</dbReference>
<dbReference type="Proteomes" id="UP000477849">
    <property type="component" value="Unassembled WGS sequence"/>
</dbReference>
<dbReference type="PANTHER" id="PTHR37947:SF1">
    <property type="entry name" value="BLL2462 PROTEIN"/>
    <property type="match status" value="1"/>
</dbReference>
<protein>
    <recommendedName>
        <fullName evidence="4">Glutamine amidotransferase domain-containing protein</fullName>
    </recommendedName>
</protein>
<evidence type="ECO:0008006" key="4">
    <source>
        <dbReference type="Google" id="ProtNLM"/>
    </source>
</evidence>
<dbReference type="Gene3D" id="3.40.50.880">
    <property type="match status" value="1"/>
</dbReference>
<dbReference type="PANTHER" id="PTHR37947">
    <property type="entry name" value="BLL2462 PROTEIN"/>
    <property type="match status" value="1"/>
</dbReference>
<comment type="caution">
    <text evidence="2">The sequence shown here is derived from an EMBL/GenBank/DDBJ whole genome shotgun (WGS) entry which is preliminary data.</text>
</comment>
<name>A0A6M1S0K5_9HYPH</name>
<evidence type="ECO:0000313" key="2">
    <source>
        <dbReference type="EMBL" id="NGO62600.1"/>
    </source>
</evidence>
<reference evidence="2 3" key="1">
    <citation type="submission" date="2020-02" db="EMBL/GenBank/DDBJ databases">
        <title>Genome sequence of the type strain CCBAU10050 of Rhizobium daejeonense.</title>
        <authorList>
            <person name="Gao J."/>
            <person name="Sun J."/>
        </authorList>
    </citation>
    <scope>NUCLEOTIDE SEQUENCE [LARGE SCALE GENOMIC DNA]</scope>
    <source>
        <strain evidence="2 3">CCBAU10050</strain>
    </source>
</reference>
<gene>
    <name evidence="2" type="ORF">G6N76_02855</name>
</gene>
<feature type="transmembrane region" description="Helical" evidence="1">
    <location>
        <begin position="665"/>
        <end position="686"/>
    </location>
</feature>
<keyword evidence="3" id="KW-1185">Reference proteome</keyword>
<proteinExistence type="predicted"/>
<evidence type="ECO:0000313" key="3">
    <source>
        <dbReference type="Proteomes" id="UP000477849"/>
    </source>
</evidence>
<organism evidence="2 3">
    <name type="scientific">Rhizobium daejeonense</name>
    <dbReference type="NCBI Taxonomy" id="240521"/>
    <lineage>
        <taxon>Bacteria</taxon>
        <taxon>Pseudomonadati</taxon>
        <taxon>Pseudomonadota</taxon>
        <taxon>Alphaproteobacteria</taxon>
        <taxon>Hyphomicrobiales</taxon>
        <taxon>Rhizobiaceae</taxon>
        <taxon>Rhizobium/Agrobacterium group</taxon>
        <taxon>Rhizobium</taxon>
    </lineage>
</organism>
<evidence type="ECO:0000256" key="1">
    <source>
        <dbReference type="SAM" id="Phobius"/>
    </source>
</evidence>
<dbReference type="SUPFAM" id="SSF52317">
    <property type="entry name" value="Class I glutamine amidotransferase-like"/>
    <property type="match status" value="1"/>
</dbReference>
<dbReference type="InterPro" id="IPR029062">
    <property type="entry name" value="Class_I_gatase-like"/>
</dbReference>
<dbReference type="AlphaFoldDB" id="A0A6M1S0K5"/>